<protein>
    <submittedName>
        <fullName evidence="8">RagB/SusD family nutrient uptake outer membrane protein</fullName>
    </submittedName>
</protein>
<evidence type="ECO:0000313" key="9">
    <source>
        <dbReference type="Proteomes" id="UP000223749"/>
    </source>
</evidence>
<dbReference type="RefSeq" id="WP_099437225.1">
    <property type="nucleotide sequence ID" value="NZ_CP024091.1"/>
</dbReference>
<comment type="subcellular location">
    <subcellularLocation>
        <location evidence="1">Cell outer membrane</location>
    </subcellularLocation>
</comment>
<evidence type="ECO:0000256" key="3">
    <source>
        <dbReference type="ARBA" id="ARBA00022729"/>
    </source>
</evidence>
<evidence type="ECO:0000313" key="8">
    <source>
        <dbReference type="EMBL" id="ATP55272.1"/>
    </source>
</evidence>
<dbReference type="PROSITE" id="PS51257">
    <property type="entry name" value="PROKAR_LIPOPROTEIN"/>
    <property type="match status" value="1"/>
</dbReference>
<gene>
    <name evidence="8" type="ORF">CPT03_01730</name>
</gene>
<evidence type="ECO:0000256" key="5">
    <source>
        <dbReference type="ARBA" id="ARBA00023237"/>
    </source>
</evidence>
<sequence length="496" mass="56059">MILSRKNKSIRKIRDKWFLILFLIIALSGCKKWVEVPPPVTSLTGESVFKVDATAAAVLTNLYARMGSYSSIGSYKSSVSYLLGLSADEFVLTSFGSELENDYYKNRLRANIVGGEFWGEFYNYIFICNSAIEGIEKSNDLSKGVKEQLLGEAKFLRAFCYFYLVNIYDDVPKILTTDYKENSVLARSPVPEVYKQIISDLMKAREGLTDGYVKSDAETKYTIGSEERIRPNKWAAIALLARVCLYTKDYINAEILSTQIINQTALYNVKDVPLVNVFLKNSKESIWQVQPIQKSPGNTGDAFLFVIPGSGFSENNPVYLSEDLLNKFEVLDERKFAWVNIFSTGNGNNCYYACKYKIADITSNTKEYVTVLRLAEQYLIRAEARAYQDDLEGAREDLNVVRNRAGLENTLANDRKSILKAIINERQLELFTEWGHRWLDIKRTAGFENSSVSLADEIMPAICTSKGGLWTPNAKLFPIVLGDIQNNPNLIQNTGY</sequence>
<dbReference type="KEGG" id="pgs:CPT03_01730"/>
<comment type="similarity">
    <text evidence="2">Belongs to the SusD family.</text>
</comment>
<dbReference type="SUPFAM" id="SSF48452">
    <property type="entry name" value="TPR-like"/>
    <property type="match status" value="1"/>
</dbReference>
<dbReference type="Pfam" id="PF07980">
    <property type="entry name" value="SusD_RagB"/>
    <property type="match status" value="1"/>
</dbReference>
<keyword evidence="9" id="KW-1185">Reference proteome</keyword>
<dbReference type="AlphaFoldDB" id="A0A2D1U0W8"/>
<keyword evidence="3" id="KW-0732">Signal</keyword>
<evidence type="ECO:0000256" key="1">
    <source>
        <dbReference type="ARBA" id="ARBA00004442"/>
    </source>
</evidence>
<dbReference type="EMBL" id="CP024091">
    <property type="protein sequence ID" value="ATP55272.1"/>
    <property type="molecule type" value="Genomic_DNA"/>
</dbReference>
<organism evidence="8 9">
    <name type="scientific">Pedobacter ginsengisoli</name>
    <dbReference type="NCBI Taxonomy" id="363852"/>
    <lineage>
        <taxon>Bacteria</taxon>
        <taxon>Pseudomonadati</taxon>
        <taxon>Bacteroidota</taxon>
        <taxon>Sphingobacteriia</taxon>
        <taxon>Sphingobacteriales</taxon>
        <taxon>Sphingobacteriaceae</taxon>
        <taxon>Pedobacter</taxon>
    </lineage>
</organism>
<name>A0A2D1U0W8_9SPHI</name>
<reference evidence="8 9" key="1">
    <citation type="submission" date="2017-10" db="EMBL/GenBank/DDBJ databases">
        <title>Whole genome of Pedobacter ginsengisoli T01R-27 isolated from tomato rhizosphere.</title>
        <authorList>
            <person name="Weon H.-Y."/>
            <person name="Lee S.A."/>
            <person name="Sang M.K."/>
            <person name="Song J."/>
        </authorList>
    </citation>
    <scope>NUCLEOTIDE SEQUENCE [LARGE SCALE GENOMIC DNA]</scope>
    <source>
        <strain evidence="8 9">T01R-27</strain>
    </source>
</reference>
<evidence type="ECO:0000259" key="6">
    <source>
        <dbReference type="Pfam" id="PF07980"/>
    </source>
</evidence>
<proteinExistence type="inferred from homology"/>
<dbReference type="CDD" id="cd08977">
    <property type="entry name" value="SusD"/>
    <property type="match status" value="1"/>
</dbReference>
<dbReference type="InterPro" id="IPR033985">
    <property type="entry name" value="SusD-like_N"/>
</dbReference>
<dbReference type="GO" id="GO:0009279">
    <property type="term" value="C:cell outer membrane"/>
    <property type="evidence" value="ECO:0007669"/>
    <property type="project" value="UniProtKB-SubCell"/>
</dbReference>
<keyword evidence="5" id="KW-0998">Cell outer membrane</keyword>
<evidence type="ECO:0000256" key="2">
    <source>
        <dbReference type="ARBA" id="ARBA00006275"/>
    </source>
</evidence>
<dbReference type="InterPro" id="IPR011990">
    <property type="entry name" value="TPR-like_helical_dom_sf"/>
</dbReference>
<feature type="domain" description="SusD-like N-terminal" evidence="7">
    <location>
        <begin position="111"/>
        <end position="245"/>
    </location>
</feature>
<evidence type="ECO:0000256" key="4">
    <source>
        <dbReference type="ARBA" id="ARBA00023136"/>
    </source>
</evidence>
<dbReference type="Proteomes" id="UP000223749">
    <property type="component" value="Chromosome"/>
</dbReference>
<evidence type="ECO:0000259" key="7">
    <source>
        <dbReference type="Pfam" id="PF14322"/>
    </source>
</evidence>
<dbReference type="InterPro" id="IPR012944">
    <property type="entry name" value="SusD_RagB_dom"/>
</dbReference>
<keyword evidence="4" id="KW-0472">Membrane</keyword>
<dbReference type="Pfam" id="PF14322">
    <property type="entry name" value="SusD-like_3"/>
    <property type="match status" value="1"/>
</dbReference>
<dbReference type="OrthoDB" id="621570at2"/>
<feature type="domain" description="RagB/SusD" evidence="6">
    <location>
        <begin position="362"/>
        <end position="496"/>
    </location>
</feature>
<dbReference type="Gene3D" id="1.25.40.390">
    <property type="match status" value="1"/>
</dbReference>
<accession>A0A2D1U0W8</accession>